<dbReference type="SUPFAM" id="SSF111384">
    <property type="entry name" value="OmpH-like"/>
    <property type="match status" value="1"/>
</dbReference>
<name>U3CJF5_9VIBR</name>
<feature type="chain" id="PRO_5004640913" description="Chaperone protein skp" evidence="3">
    <location>
        <begin position="24"/>
        <end position="170"/>
    </location>
</feature>
<evidence type="ECO:0000256" key="1">
    <source>
        <dbReference type="ARBA" id="ARBA00022729"/>
    </source>
</evidence>
<dbReference type="eggNOG" id="COG2825">
    <property type="taxonomic scope" value="Bacteria"/>
</dbReference>
<dbReference type="GO" id="GO:0042597">
    <property type="term" value="C:periplasmic space"/>
    <property type="evidence" value="ECO:0007669"/>
    <property type="project" value="UniProtKB-SubCell"/>
</dbReference>
<comment type="similarity">
    <text evidence="2">Belongs to the skp family.</text>
</comment>
<dbReference type="Proteomes" id="UP000016562">
    <property type="component" value="Unassembled WGS sequence"/>
</dbReference>
<gene>
    <name evidence="4" type="primary">skp</name>
    <name evidence="4" type="ORF">VEZ01S_01_01120</name>
</gene>
<evidence type="ECO:0000313" key="4">
    <source>
        <dbReference type="EMBL" id="GAD78333.1"/>
    </source>
</evidence>
<dbReference type="GO" id="GO:0005829">
    <property type="term" value="C:cytosol"/>
    <property type="evidence" value="ECO:0007669"/>
    <property type="project" value="TreeGrafter"/>
</dbReference>
<dbReference type="STRING" id="1219080.VEZ01S_01_01120"/>
<dbReference type="EMBL" id="BATM01000001">
    <property type="protein sequence ID" value="GAD78333.1"/>
    <property type="molecule type" value="Genomic_DNA"/>
</dbReference>
<comment type="function">
    <text evidence="2">Molecular chaperone that interacts specifically with outer membrane proteins, thus maintaining the solubility of early folding intermediates during passage through the periplasm.</text>
</comment>
<dbReference type="InterPro" id="IPR005632">
    <property type="entry name" value="Chaperone_Skp"/>
</dbReference>
<dbReference type="InterPro" id="IPR024930">
    <property type="entry name" value="Skp_dom_sf"/>
</dbReference>
<proteinExistence type="inferred from homology"/>
<dbReference type="OrthoDB" id="5624238at2"/>
<dbReference type="GO" id="GO:0051082">
    <property type="term" value="F:unfolded protein binding"/>
    <property type="evidence" value="ECO:0007669"/>
    <property type="project" value="InterPro"/>
</dbReference>
<keyword evidence="5" id="KW-1185">Reference proteome</keyword>
<reference evidence="4 5" key="1">
    <citation type="submission" date="2013-09" db="EMBL/GenBank/DDBJ databases">
        <title>Whole genome shotgun sequence of Vibrio ezurae NBRC 102218.</title>
        <authorList>
            <person name="Yoshida I."/>
            <person name="Hosoyama A."/>
            <person name="Numata M."/>
            <person name="Hashimoto M."/>
            <person name="Hosoyama Y."/>
            <person name="Tsuchikane K."/>
            <person name="Noguchi M."/>
            <person name="Hirakata S."/>
            <person name="Ichikawa N."/>
            <person name="Ohji S."/>
            <person name="Yamazoe A."/>
            <person name="Fujita N."/>
        </authorList>
    </citation>
    <scope>NUCLEOTIDE SEQUENCE [LARGE SCALE GENOMIC DNA]</scope>
    <source>
        <strain evidence="4 5">NBRC 102218</strain>
    </source>
</reference>
<feature type="signal peptide" evidence="3">
    <location>
        <begin position="1"/>
        <end position="23"/>
    </location>
</feature>
<keyword evidence="2" id="KW-0143">Chaperone</keyword>
<dbReference type="AlphaFoldDB" id="U3CJF5"/>
<keyword evidence="2" id="KW-0574">Periplasm</keyword>
<dbReference type="PIRSF" id="PIRSF002094">
    <property type="entry name" value="OMP26_Skp"/>
    <property type="match status" value="1"/>
</dbReference>
<organism evidence="4 5">
    <name type="scientific">Vibrio ezurae NBRC 102218</name>
    <dbReference type="NCBI Taxonomy" id="1219080"/>
    <lineage>
        <taxon>Bacteria</taxon>
        <taxon>Pseudomonadati</taxon>
        <taxon>Pseudomonadota</taxon>
        <taxon>Gammaproteobacteria</taxon>
        <taxon>Vibrionales</taxon>
        <taxon>Vibrionaceae</taxon>
        <taxon>Vibrio</taxon>
    </lineage>
</organism>
<evidence type="ECO:0000313" key="5">
    <source>
        <dbReference type="Proteomes" id="UP000016562"/>
    </source>
</evidence>
<dbReference type="SMART" id="SM00935">
    <property type="entry name" value="OmpH"/>
    <property type="match status" value="1"/>
</dbReference>
<keyword evidence="1 3" id="KW-0732">Signal</keyword>
<comment type="subunit">
    <text evidence="2">Homotrimer.</text>
</comment>
<dbReference type="PANTHER" id="PTHR35089:SF1">
    <property type="entry name" value="CHAPERONE PROTEIN SKP"/>
    <property type="match status" value="1"/>
</dbReference>
<protein>
    <recommendedName>
        <fullName evidence="2">Chaperone protein skp</fullName>
    </recommendedName>
</protein>
<accession>U3CJF5</accession>
<comment type="subcellular location">
    <subcellularLocation>
        <location evidence="2">Periplasm</location>
    </subcellularLocation>
</comment>
<comment type="caution">
    <text evidence="4">The sequence shown here is derived from an EMBL/GenBank/DDBJ whole genome shotgun (WGS) entry which is preliminary data.</text>
</comment>
<evidence type="ECO:0000256" key="3">
    <source>
        <dbReference type="SAM" id="SignalP"/>
    </source>
</evidence>
<dbReference type="Pfam" id="PF03938">
    <property type="entry name" value="OmpH"/>
    <property type="match status" value="1"/>
</dbReference>
<dbReference type="RefSeq" id="WP_021712057.1">
    <property type="nucleotide sequence ID" value="NZ_BATM01000001.1"/>
</dbReference>
<dbReference type="GO" id="GO:0050821">
    <property type="term" value="P:protein stabilization"/>
    <property type="evidence" value="ECO:0007669"/>
    <property type="project" value="TreeGrafter"/>
</dbReference>
<evidence type="ECO:0000256" key="2">
    <source>
        <dbReference type="PIRNR" id="PIRNR002094"/>
    </source>
</evidence>
<sequence length="170" mass="18811">MKKLIKAAGLSLVVLSTSLVAHAAEAAQKVAYVNTAQIFQELPQREAVLKSLQEEFKDKTADLKAIEAKIKSKADKARRDAALLGDDGVRKLQIEIAGLEAEYKLKGQSLERDGKRREAQEKQKLFKVIQDAVNVVAKREGVDMVVDAQALQYAKPELDLSQKVIDELNK</sequence>
<dbReference type="Gene3D" id="3.30.910.20">
    <property type="entry name" value="Skp domain"/>
    <property type="match status" value="1"/>
</dbReference>
<dbReference type="PANTHER" id="PTHR35089">
    <property type="entry name" value="CHAPERONE PROTEIN SKP"/>
    <property type="match status" value="1"/>
</dbReference>